<name>A0A8C2TVQ3_COTJA</name>
<dbReference type="GO" id="GO:0042613">
    <property type="term" value="C:MHC class II protein complex"/>
    <property type="evidence" value="ECO:0007669"/>
    <property type="project" value="UniProtKB-KW"/>
</dbReference>
<dbReference type="InterPro" id="IPR007110">
    <property type="entry name" value="Ig-like_dom"/>
</dbReference>
<evidence type="ECO:0000256" key="3">
    <source>
        <dbReference type="ARBA" id="ARBA00022859"/>
    </source>
</evidence>
<protein>
    <submittedName>
        <fullName evidence="13">Class II histocompatibility antigen, B-L beta chain-like</fullName>
    </submittedName>
</protein>
<evidence type="ECO:0000256" key="8">
    <source>
        <dbReference type="ARBA" id="ARBA00023180"/>
    </source>
</evidence>
<keyword evidence="6 11" id="KW-0472">Membrane</keyword>
<evidence type="ECO:0000256" key="11">
    <source>
        <dbReference type="SAM" id="Phobius"/>
    </source>
</evidence>
<keyword evidence="9" id="KW-0491">MHC II</keyword>
<accession>A0A8C2TVQ3</accession>
<dbReference type="InterPro" id="IPR003006">
    <property type="entry name" value="Ig/MHC_CS"/>
</dbReference>
<reference evidence="13" key="1">
    <citation type="submission" date="2015-11" db="EMBL/GenBank/DDBJ databases">
        <authorList>
            <consortium name="International Coturnix japonica Genome Analysis Consortium"/>
            <person name="Warren W."/>
            <person name="Burt D.W."/>
            <person name="Antin P.B."/>
            <person name="Lanford R."/>
            <person name="Gros J."/>
            <person name="Wilson R.K."/>
        </authorList>
    </citation>
    <scope>NUCLEOTIDE SEQUENCE [LARGE SCALE GENOMIC DNA]</scope>
</reference>
<feature type="domain" description="Ig-like" evidence="12">
    <location>
        <begin position="200"/>
        <end position="288"/>
    </location>
</feature>
<dbReference type="InterPro" id="IPR000353">
    <property type="entry name" value="MHC_II_b_N"/>
</dbReference>
<keyword evidence="14" id="KW-1185">Reference proteome</keyword>
<sequence>MTVVISWGTIGWDEGRWDPRVAMGEGKSVRQSPAAPSSAWRRVTPPRPAAPHWPSPPGPGLGAGVGCRVPHRRAAAAMGSGRVPAAVAVLVALLALGARSAYGTRPSAYFQHSFISECHFLNGTQRVRLVDRYIYNRQQYVHFDSDVGKFVADTALGERQAEYWNSQTEILEDARGAVDTYCRYNYGVDEPFTVQRSVQPKVRVSALQSGSLGESDRLACYVTGFYPPEIEVKWFQNGREETERVVSTDVMQNGDWTYQVLVVLETVPRRGDSYECRVEHASLPQGISQPWEPPSDAGRSKMLTGVGGFVLGLVFLALGLFMFLRSQKGQPVATTPGNIPFLFLFLFLSPSWAQLCPSPRRDAELAAAPPSRSTGTPGCRPGSPSGCHRVPSSCHRDAFFCPHPIKRAAFFCPHPIKRADLEAAVRCP</sequence>
<reference evidence="13" key="2">
    <citation type="submission" date="2025-08" db="UniProtKB">
        <authorList>
            <consortium name="Ensembl"/>
        </authorList>
    </citation>
    <scope>IDENTIFICATION</scope>
</reference>
<dbReference type="GeneTree" id="ENSGT00950000183127"/>
<dbReference type="Pfam" id="PF00969">
    <property type="entry name" value="MHC_II_beta"/>
    <property type="match status" value="1"/>
</dbReference>
<dbReference type="InterPro" id="IPR011162">
    <property type="entry name" value="MHC_I/II-like_Ag-recog"/>
</dbReference>
<evidence type="ECO:0000256" key="1">
    <source>
        <dbReference type="ARBA" id="ARBA00004479"/>
    </source>
</evidence>
<dbReference type="GO" id="GO:0002250">
    <property type="term" value="P:adaptive immune response"/>
    <property type="evidence" value="ECO:0007669"/>
    <property type="project" value="UniProtKB-KW"/>
</dbReference>
<dbReference type="Ensembl" id="ENSCJPT00005026874.1">
    <property type="protein sequence ID" value="ENSCJPP00005019400.1"/>
    <property type="gene ID" value="ENSCJPG00005015710.1"/>
</dbReference>
<dbReference type="InterPro" id="IPR050160">
    <property type="entry name" value="MHC/Immunoglobulin"/>
</dbReference>
<feature type="transmembrane region" description="Helical" evidence="11">
    <location>
        <begin position="336"/>
        <end position="353"/>
    </location>
</feature>
<proteinExistence type="predicted"/>
<dbReference type="FunFam" id="3.10.320.10:FF:000001">
    <property type="entry name" value="HLA class II histocompatibility antigen, DRB1-1 beta chain"/>
    <property type="match status" value="1"/>
</dbReference>
<evidence type="ECO:0000256" key="6">
    <source>
        <dbReference type="ARBA" id="ARBA00023136"/>
    </source>
</evidence>
<dbReference type="Proteomes" id="UP000694412">
    <property type="component" value="Chromosome 16"/>
</dbReference>
<feature type="region of interest" description="Disordered" evidence="10">
    <location>
        <begin position="25"/>
        <end position="62"/>
    </location>
</feature>
<evidence type="ECO:0000256" key="2">
    <source>
        <dbReference type="ARBA" id="ARBA00022692"/>
    </source>
</evidence>
<dbReference type="InterPro" id="IPR014745">
    <property type="entry name" value="MHC_II_a/b_N"/>
</dbReference>
<keyword evidence="3" id="KW-0391">Immunity</keyword>
<dbReference type="Gene3D" id="2.60.40.10">
    <property type="entry name" value="Immunoglobulins"/>
    <property type="match status" value="1"/>
</dbReference>
<dbReference type="PANTHER" id="PTHR19944:SF99">
    <property type="entry name" value="HLA CLASS II HISTOCOMPATIBILITY ANTIGEN, DRB1 BETA CHAIN"/>
    <property type="match status" value="1"/>
</dbReference>
<keyword evidence="4 11" id="KW-1133">Transmembrane helix</keyword>
<evidence type="ECO:0000259" key="12">
    <source>
        <dbReference type="PROSITE" id="PS50835"/>
    </source>
</evidence>
<keyword evidence="7" id="KW-1015">Disulfide bond</keyword>
<feature type="region of interest" description="Disordered" evidence="10">
    <location>
        <begin position="364"/>
        <end position="383"/>
    </location>
</feature>
<evidence type="ECO:0000256" key="4">
    <source>
        <dbReference type="ARBA" id="ARBA00022989"/>
    </source>
</evidence>
<keyword evidence="8" id="KW-0325">Glycoprotein</keyword>
<evidence type="ECO:0000256" key="9">
    <source>
        <dbReference type="ARBA" id="ARBA00023182"/>
    </source>
</evidence>
<dbReference type="AlphaFoldDB" id="A0A8C2TVQ3"/>
<feature type="transmembrane region" description="Helical" evidence="11">
    <location>
        <begin position="302"/>
        <end position="324"/>
    </location>
</feature>
<comment type="subcellular location">
    <subcellularLocation>
        <location evidence="1">Membrane</location>
        <topology evidence="1">Single-pass type I membrane protein</topology>
    </subcellularLocation>
</comment>
<reference evidence="13" key="3">
    <citation type="submission" date="2025-09" db="UniProtKB">
        <authorList>
            <consortium name="Ensembl"/>
        </authorList>
    </citation>
    <scope>IDENTIFICATION</scope>
</reference>
<dbReference type="SUPFAM" id="SSF48726">
    <property type="entry name" value="Immunoglobulin"/>
    <property type="match status" value="1"/>
</dbReference>
<dbReference type="Pfam" id="PF07654">
    <property type="entry name" value="C1-set"/>
    <property type="match status" value="1"/>
</dbReference>
<dbReference type="SUPFAM" id="SSF54452">
    <property type="entry name" value="MHC antigen-recognition domain"/>
    <property type="match status" value="1"/>
</dbReference>
<dbReference type="InterPro" id="IPR013783">
    <property type="entry name" value="Ig-like_fold"/>
</dbReference>
<dbReference type="Gene3D" id="3.10.320.10">
    <property type="entry name" value="Class II Histocompatibility Antigen, M Beta Chain, Chain B, domain 1"/>
    <property type="match status" value="1"/>
</dbReference>
<gene>
    <name evidence="13" type="primary">LOC107321546</name>
</gene>
<keyword evidence="2 11" id="KW-0812">Transmembrane</keyword>
<dbReference type="SMART" id="SM00407">
    <property type="entry name" value="IGc1"/>
    <property type="match status" value="1"/>
</dbReference>
<evidence type="ECO:0000256" key="10">
    <source>
        <dbReference type="SAM" id="MobiDB-lite"/>
    </source>
</evidence>
<dbReference type="SMART" id="SM00921">
    <property type="entry name" value="MHC_II_beta"/>
    <property type="match status" value="1"/>
</dbReference>
<evidence type="ECO:0000313" key="13">
    <source>
        <dbReference type="Ensembl" id="ENSCJPP00005019400.1"/>
    </source>
</evidence>
<dbReference type="CDD" id="cd05766">
    <property type="entry name" value="IgC1_MHC_II_beta"/>
    <property type="match status" value="1"/>
</dbReference>
<dbReference type="GO" id="GO:0002504">
    <property type="term" value="P:antigen processing and presentation of peptide or polysaccharide antigen via MHC class II"/>
    <property type="evidence" value="ECO:0007669"/>
    <property type="project" value="UniProtKB-KW"/>
</dbReference>
<dbReference type="PROSITE" id="PS00290">
    <property type="entry name" value="IG_MHC"/>
    <property type="match status" value="1"/>
</dbReference>
<dbReference type="PROSITE" id="PS50835">
    <property type="entry name" value="IG_LIKE"/>
    <property type="match status" value="1"/>
</dbReference>
<evidence type="ECO:0000256" key="7">
    <source>
        <dbReference type="ARBA" id="ARBA00023157"/>
    </source>
</evidence>
<evidence type="ECO:0000256" key="5">
    <source>
        <dbReference type="ARBA" id="ARBA00023130"/>
    </source>
</evidence>
<dbReference type="InterPro" id="IPR003597">
    <property type="entry name" value="Ig_C1-set"/>
</dbReference>
<evidence type="ECO:0000313" key="14">
    <source>
        <dbReference type="Proteomes" id="UP000694412"/>
    </source>
</evidence>
<organism evidence="13 14">
    <name type="scientific">Coturnix japonica</name>
    <name type="common">Japanese quail</name>
    <name type="synonym">Coturnix coturnix japonica</name>
    <dbReference type="NCBI Taxonomy" id="93934"/>
    <lineage>
        <taxon>Eukaryota</taxon>
        <taxon>Metazoa</taxon>
        <taxon>Chordata</taxon>
        <taxon>Craniata</taxon>
        <taxon>Vertebrata</taxon>
        <taxon>Euteleostomi</taxon>
        <taxon>Archelosauria</taxon>
        <taxon>Archosauria</taxon>
        <taxon>Dinosauria</taxon>
        <taxon>Saurischia</taxon>
        <taxon>Theropoda</taxon>
        <taxon>Coelurosauria</taxon>
        <taxon>Aves</taxon>
        <taxon>Neognathae</taxon>
        <taxon>Galloanserae</taxon>
        <taxon>Galliformes</taxon>
        <taxon>Phasianidae</taxon>
        <taxon>Perdicinae</taxon>
        <taxon>Coturnix</taxon>
    </lineage>
</organism>
<feature type="compositionally biased region" description="Pro residues" evidence="10">
    <location>
        <begin position="45"/>
        <end position="59"/>
    </location>
</feature>
<dbReference type="InterPro" id="IPR036179">
    <property type="entry name" value="Ig-like_dom_sf"/>
</dbReference>
<keyword evidence="5" id="KW-1064">Adaptive immunity</keyword>
<dbReference type="PANTHER" id="PTHR19944">
    <property type="entry name" value="MHC CLASS II-RELATED"/>
    <property type="match status" value="1"/>
</dbReference>